<accession>A0A2K9E124</accession>
<dbReference type="Proteomes" id="UP000233534">
    <property type="component" value="Chromosome"/>
</dbReference>
<dbReference type="PANTHER" id="PTHR10067:SF17">
    <property type="entry name" value="PHOSPHATIDYLSERINE DECARBOXYLASE PROENZYME 2"/>
    <property type="match status" value="1"/>
</dbReference>
<dbReference type="KEGG" id="hsc:HVS_00360"/>
<evidence type="ECO:0000313" key="7">
    <source>
        <dbReference type="Proteomes" id="UP000233534"/>
    </source>
</evidence>
<organism evidence="5 7">
    <name type="scientific">Acetivibrio saccincola</name>
    <dbReference type="NCBI Taxonomy" id="1677857"/>
    <lineage>
        <taxon>Bacteria</taxon>
        <taxon>Bacillati</taxon>
        <taxon>Bacillota</taxon>
        <taxon>Clostridia</taxon>
        <taxon>Eubacteriales</taxon>
        <taxon>Oscillospiraceae</taxon>
        <taxon>Acetivibrio</taxon>
    </lineage>
</organism>
<evidence type="ECO:0000313" key="6">
    <source>
        <dbReference type="EMBL" id="PQQ65756.1"/>
    </source>
</evidence>
<dbReference type="GO" id="GO:0008654">
    <property type="term" value="P:phospholipid biosynthetic process"/>
    <property type="evidence" value="ECO:0007669"/>
    <property type="project" value="InterPro"/>
</dbReference>
<name>A0A2K9E124_9FIRM</name>
<sequence>MSVYVYNRETKNVYEEKQFKEKQLKFLYETLPGRIILKFISGKWYSRYSGKKNSKRKSIAKIKPFIEKYGIDMEEYEKKEYRSFNEFFTRKIIPEKRPVPKDNSILISVADSKLRYYKIEENLSIKIKNSIYTVEELLGDRELAAEFKNGTCLVFRLTVDDCHRYCYFDNGRLMRRKHIDGKLHTVRAISEKRHKVYCENFREYSVLLTENFGKAVQMEVGALLVGKIVNMEKLEFKKGEEKGWFELGGSTIILFFQENTVKIDEDIVSNSYRGLETKVKYGERIGKKYVKEVKYLF</sequence>
<keyword evidence="3 5" id="KW-0456">Lyase</keyword>
<evidence type="ECO:0000313" key="5">
    <source>
        <dbReference type="EMBL" id="AUG56058.1"/>
    </source>
</evidence>
<evidence type="ECO:0000256" key="2">
    <source>
        <dbReference type="ARBA" id="ARBA00023145"/>
    </source>
</evidence>
<dbReference type="Pfam" id="PF02666">
    <property type="entry name" value="PS_Dcarbxylase"/>
    <property type="match status" value="1"/>
</dbReference>
<dbReference type="EC" id="4.1.1.65" evidence="5"/>
<proteinExistence type="predicted"/>
<keyword evidence="1" id="KW-0210">Decarboxylase</keyword>
<dbReference type="PANTHER" id="PTHR10067">
    <property type="entry name" value="PHOSPHATIDYLSERINE DECARBOXYLASE"/>
    <property type="match status" value="1"/>
</dbReference>
<dbReference type="AlphaFoldDB" id="A0A2K9E124"/>
<evidence type="ECO:0000256" key="4">
    <source>
        <dbReference type="ARBA" id="ARBA00023317"/>
    </source>
</evidence>
<dbReference type="EMBL" id="CP025197">
    <property type="protein sequence ID" value="AUG56058.1"/>
    <property type="molecule type" value="Genomic_DNA"/>
</dbReference>
<evidence type="ECO:0000313" key="8">
    <source>
        <dbReference type="Proteomes" id="UP000239720"/>
    </source>
</evidence>
<reference evidence="6 8" key="2">
    <citation type="journal article" date="2018" name="Syst. Appl. Microbiol.">
        <title>Characterization and high-quality draft genome sequence of Herbivorax saccincola A7, an anaerobic, alkaliphilic, thermophilic, cellulolytic, and xylanolytic bacterium.</title>
        <authorList>
            <person name="Aikawa S."/>
            <person name="Baramee S."/>
            <person name="Sermsathanaswadi J."/>
            <person name="Thianheng P."/>
            <person name="Tachaapaikoon C."/>
            <person name="Shikata A."/>
            <person name="Waeonukul R."/>
            <person name="Pason P."/>
            <person name="Ratanakhanokchai K."/>
            <person name="Kosugi A."/>
        </authorList>
    </citation>
    <scope>NUCLEOTIDE SEQUENCE [LARGE SCALE GENOMIC DNA]</scope>
    <source>
        <strain evidence="6 8">A7</strain>
    </source>
</reference>
<dbReference type="EMBL" id="NEMB01000003">
    <property type="protein sequence ID" value="PQQ65756.1"/>
    <property type="molecule type" value="Genomic_DNA"/>
</dbReference>
<dbReference type="GO" id="GO:0004609">
    <property type="term" value="F:phosphatidylserine decarboxylase activity"/>
    <property type="evidence" value="ECO:0007669"/>
    <property type="project" value="UniProtKB-EC"/>
</dbReference>
<keyword evidence="2" id="KW-0865">Zymogen</keyword>
<evidence type="ECO:0000256" key="3">
    <source>
        <dbReference type="ARBA" id="ARBA00023239"/>
    </source>
</evidence>
<keyword evidence="7" id="KW-1185">Reference proteome</keyword>
<dbReference type="RefSeq" id="WP_101298503.1">
    <property type="nucleotide sequence ID" value="NZ_CP025197.1"/>
</dbReference>
<gene>
    <name evidence="5" type="primary">psd1</name>
    <name evidence="6" type="ORF">B9R14_02545</name>
    <name evidence="5" type="ORF">HVS_00360</name>
</gene>
<keyword evidence="4" id="KW-0670">Pyruvate</keyword>
<reference evidence="5 7" key="1">
    <citation type="submission" date="2017-12" db="EMBL/GenBank/DDBJ databases">
        <title>Complete genome sequence of Herbivorax saccincola GGR1, a novel Cellulosome-producing hydrolytic bacterium in a thermophilic biogas plant, established by Illumina and Nanopore MinION sequencing.</title>
        <authorList>
            <person name="Pechtl A."/>
            <person name="Ruckert C."/>
            <person name="Koeck D.E."/>
            <person name="Maus I."/>
            <person name="Winkler A."/>
            <person name="Kalinowski J."/>
            <person name="Puhler A."/>
            <person name="Schwarz W.W."/>
            <person name="Zverlov V.V."/>
            <person name="Schluter A."/>
            <person name="Liebl W."/>
        </authorList>
    </citation>
    <scope>NUCLEOTIDE SEQUENCE [LARGE SCALE GENOMIC DNA]</scope>
    <source>
        <strain evidence="5">GGR1</strain>
        <strain evidence="7">SR1</strain>
    </source>
</reference>
<dbReference type="InterPro" id="IPR003817">
    <property type="entry name" value="PS_Dcarbxylase"/>
</dbReference>
<protein>
    <submittedName>
        <fullName evidence="5 6">Phosphatidylserine decarboxylase</fullName>
        <ecNumber evidence="5">4.1.1.65</ecNumber>
    </submittedName>
</protein>
<dbReference type="Proteomes" id="UP000239720">
    <property type="component" value="Unassembled WGS sequence"/>
</dbReference>
<dbReference type="OrthoDB" id="9802030at2"/>
<evidence type="ECO:0000256" key="1">
    <source>
        <dbReference type="ARBA" id="ARBA00022793"/>
    </source>
</evidence>